<dbReference type="Gene3D" id="3.40.1360.10">
    <property type="match status" value="1"/>
</dbReference>
<evidence type="ECO:0000259" key="1">
    <source>
        <dbReference type="Pfam" id="PF13154"/>
    </source>
</evidence>
<dbReference type="InterPro" id="IPR036977">
    <property type="entry name" value="DNA_primase_Znf_CHC2"/>
</dbReference>
<reference evidence="2" key="2">
    <citation type="submission" date="2021-04" db="EMBL/GenBank/DDBJ databases">
        <authorList>
            <person name="Gilroy R."/>
        </authorList>
    </citation>
    <scope>NUCLEOTIDE SEQUENCE</scope>
    <source>
        <strain evidence="2">CHK195-9823</strain>
    </source>
</reference>
<protein>
    <submittedName>
        <fullName evidence="2">DUF3991 domain-containing protein</fullName>
    </submittedName>
</protein>
<dbReference type="EMBL" id="DXIQ01000034">
    <property type="protein sequence ID" value="HIV38521.1"/>
    <property type="molecule type" value="Genomic_DNA"/>
</dbReference>
<dbReference type="Gene3D" id="3.90.580.10">
    <property type="entry name" value="Zinc finger, CHC2-type domain"/>
    <property type="match status" value="1"/>
</dbReference>
<dbReference type="InterPro" id="IPR034154">
    <property type="entry name" value="TOPRIM_DnaG/twinkle"/>
</dbReference>
<dbReference type="GO" id="GO:0006260">
    <property type="term" value="P:DNA replication"/>
    <property type="evidence" value="ECO:0007669"/>
    <property type="project" value="InterPro"/>
</dbReference>
<dbReference type="Pfam" id="PF13155">
    <property type="entry name" value="Toprim_2"/>
    <property type="match status" value="1"/>
</dbReference>
<dbReference type="GO" id="GO:0008270">
    <property type="term" value="F:zinc ion binding"/>
    <property type="evidence" value="ECO:0007669"/>
    <property type="project" value="InterPro"/>
</dbReference>
<gene>
    <name evidence="2" type="ORF">H9747_05900</name>
</gene>
<dbReference type="InterPro" id="IPR025054">
    <property type="entry name" value="DUF3991"/>
</dbReference>
<evidence type="ECO:0000313" key="3">
    <source>
        <dbReference type="Proteomes" id="UP000886814"/>
    </source>
</evidence>
<dbReference type="GO" id="GO:0003677">
    <property type="term" value="F:DNA binding"/>
    <property type="evidence" value="ECO:0007669"/>
    <property type="project" value="InterPro"/>
</dbReference>
<dbReference type="AlphaFoldDB" id="A0A9D1TFZ4"/>
<sequence length="368" mass="42463">MGRFTKDELQIAKSVDLVNLAADVHIPLKKVGSVFSIEGMDSAIIFNRSTWYRYSRGVGGSTIDFLMYFKDMEYKEAVSYLLDFAGYIRSDIPSHRTEKKMKADTIDRKPKVKEKVPFVLPEKADTCRGLYAYLMKRRKLSSRTINYWLKNDLMYESAPYHNIVFLGKRADGKVMFASQRGIRDFSGKPFKGDVAGNDKTYGVNLINPESTELCVYEAAIDAMSDMDFRRDYETSILALGMVSDGPLQTILQEHPEIKTLNFCLDNDIPGRVAAKKLGRKYVLEGYEVYLRLPPFGKDHNFFLQCERENRTLWKQVSRIHFLQGRNLRETEHRKNREEKISQVSRSVAQNLHGIVDVCNKKQRYVASR</sequence>
<dbReference type="SUPFAM" id="SSF57783">
    <property type="entry name" value="Zinc beta-ribbon"/>
    <property type="match status" value="1"/>
</dbReference>
<dbReference type="Proteomes" id="UP000886814">
    <property type="component" value="Unassembled WGS sequence"/>
</dbReference>
<organism evidence="2 3">
    <name type="scientific">Candidatus Blautia stercorigallinarum</name>
    <dbReference type="NCBI Taxonomy" id="2838501"/>
    <lineage>
        <taxon>Bacteria</taxon>
        <taxon>Bacillati</taxon>
        <taxon>Bacillota</taxon>
        <taxon>Clostridia</taxon>
        <taxon>Lachnospirales</taxon>
        <taxon>Lachnospiraceae</taxon>
        <taxon>Blautia</taxon>
    </lineage>
</organism>
<evidence type="ECO:0000313" key="2">
    <source>
        <dbReference type="EMBL" id="HIV38521.1"/>
    </source>
</evidence>
<dbReference type="Pfam" id="PF13154">
    <property type="entry name" value="DUF3991"/>
    <property type="match status" value="1"/>
</dbReference>
<accession>A0A9D1TFZ4</accession>
<proteinExistence type="predicted"/>
<reference evidence="2" key="1">
    <citation type="journal article" date="2021" name="PeerJ">
        <title>Extensive microbial diversity within the chicken gut microbiome revealed by metagenomics and culture.</title>
        <authorList>
            <person name="Gilroy R."/>
            <person name="Ravi A."/>
            <person name="Getino M."/>
            <person name="Pursley I."/>
            <person name="Horton D.L."/>
            <person name="Alikhan N.F."/>
            <person name="Baker D."/>
            <person name="Gharbi K."/>
            <person name="Hall N."/>
            <person name="Watson M."/>
            <person name="Adriaenssens E.M."/>
            <person name="Foster-Nyarko E."/>
            <person name="Jarju S."/>
            <person name="Secka A."/>
            <person name="Antonio M."/>
            <person name="Oren A."/>
            <person name="Chaudhuri R.R."/>
            <person name="La Ragione R."/>
            <person name="Hildebrand F."/>
            <person name="Pallen M.J."/>
        </authorList>
    </citation>
    <scope>NUCLEOTIDE SEQUENCE</scope>
    <source>
        <strain evidence="2">CHK195-9823</strain>
    </source>
</reference>
<dbReference type="CDD" id="cd01029">
    <property type="entry name" value="TOPRIM_primases"/>
    <property type="match status" value="1"/>
</dbReference>
<comment type="caution">
    <text evidence="2">The sequence shown here is derived from an EMBL/GenBank/DDBJ whole genome shotgun (WGS) entry which is preliminary data.</text>
</comment>
<feature type="domain" description="DUF3991" evidence="1">
    <location>
        <begin position="132"/>
        <end position="200"/>
    </location>
</feature>
<name>A0A9D1TFZ4_9FIRM</name>